<dbReference type="Proteomes" id="UP000677305">
    <property type="component" value="Chromosome"/>
</dbReference>
<gene>
    <name evidence="13" type="ORF">HYG85_09090</name>
</gene>
<keyword evidence="2 9" id="KW-0808">Transferase</keyword>
<dbReference type="GO" id="GO:0000049">
    <property type="term" value="F:tRNA binding"/>
    <property type="evidence" value="ECO:0007669"/>
    <property type="project" value="TreeGrafter"/>
</dbReference>
<dbReference type="RefSeq" id="WP_212693205.1">
    <property type="nucleotide sequence ID" value="NZ_CP058561.1"/>
</dbReference>
<evidence type="ECO:0000256" key="7">
    <source>
        <dbReference type="ARBA" id="ARBA00022842"/>
    </source>
</evidence>
<keyword evidence="7" id="KW-0460">Magnesium</keyword>
<accession>A0A8J8SC50</accession>
<dbReference type="SUPFAM" id="SSF81891">
    <property type="entry name" value="Poly A polymerase C-terminal region-like"/>
    <property type="match status" value="1"/>
</dbReference>
<dbReference type="SUPFAM" id="SSF81301">
    <property type="entry name" value="Nucleotidyltransferase"/>
    <property type="match status" value="1"/>
</dbReference>
<dbReference type="InterPro" id="IPR050264">
    <property type="entry name" value="Bact_CCA-adding_enz_type3_sf"/>
</dbReference>
<feature type="domain" description="tRNA nucleotidyltransferase/poly(A) polymerase RNA and SrmB- binding" evidence="11">
    <location>
        <begin position="173"/>
        <end position="231"/>
    </location>
</feature>
<evidence type="ECO:0000259" key="12">
    <source>
        <dbReference type="Pfam" id="PF13735"/>
    </source>
</evidence>
<dbReference type="PANTHER" id="PTHR46173">
    <property type="entry name" value="CCA TRNA NUCLEOTIDYLTRANSFERASE 1, MITOCHONDRIAL"/>
    <property type="match status" value="1"/>
</dbReference>
<name>A0A8J8SC50_9FIRM</name>
<dbReference type="InterPro" id="IPR032828">
    <property type="entry name" value="PolyA_RNA-bd"/>
</dbReference>
<dbReference type="EC" id="2.7.7.72" evidence="13"/>
<dbReference type="InterPro" id="IPR002646">
    <property type="entry name" value="PolA_pol_head_dom"/>
</dbReference>
<reference evidence="13 14" key="1">
    <citation type="submission" date="2020-07" db="EMBL/GenBank/DDBJ databases">
        <title>Vallitalea guaymasensis genome.</title>
        <authorList>
            <person name="Postec A."/>
        </authorList>
    </citation>
    <scope>NUCLEOTIDE SEQUENCE [LARGE SCALE GENOMIC DNA]</scope>
    <source>
        <strain evidence="13 14">Ra1766G1</strain>
    </source>
</reference>
<feature type="domain" description="Poly A polymerase head" evidence="10">
    <location>
        <begin position="26"/>
        <end position="146"/>
    </location>
</feature>
<evidence type="ECO:0000256" key="8">
    <source>
        <dbReference type="ARBA" id="ARBA00022884"/>
    </source>
</evidence>
<dbReference type="GO" id="GO:0000166">
    <property type="term" value="F:nucleotide binding"/>
    <property type="evidence" value="ECO:0007669"/>
    <property type="project" value="UniProtKB-KW"/>
</dbReference>
<protein>
    <submittedName>
        <fullName evidence="13">CCA tRNA nucleotidyltransferase</fullName>
        <ecNumber evidence="13">2.7.7.72</ecNumber>
    </submittedName>
</protein>
<keyword evidence="4 13" id="KW-0548">Nucleotidyltransferase</keyword>
<dbReference type="Pfam" id="PF01743">
    <property type="entry name" value="PolyA_pol"/>
    <property type="match status" value="1"/>
</dbReference>
<comment type="similarity">
    <text evidence="9">Belongs to the tRNA nucleotidyltransferase/poly(A) polymerase family.</text>
</comment>
<dbReference type="InterPro" id="IPR032810">
    <property type="entry name" value="CCA-adding_enz_C"/>
</dbReference>
<dbReference type="EMBL" id="CP058561">
    <property type="protein sequence ID" value="QUH29066.1"/>
    <property type="molecule type" value="Genomic_DNA"/>
</dbReference>
<evidence type="ECO:0000313" key="14">
    <source>
        <dbReference type="Proteomes" id="UP000677305"/>
    </source>
</evidence>
<organism evidence="13 14">
    <name type="scientific">Vallitalea guaymasensis</name>
    <dbReference type="NCBI Taxonomy" id="1185412"/>
    <lineage>
        <taxon>Bacteria</taxon>
        <taxon>Bacillati</taxon>
        <taxon>Bacillota</taxon>
        <taxon>Clostridia</taxon>
        <taxon>Lachnospirales</taxon>
        <taxon>Vallitaleaceae</taxon>
        <taxon>Vallitalea</taxon>
    </lineage>
</organism>
<proteinExistence type="inferred from homology"/>
<evidence type="ECO:0000256" key="1">
    <source>
        <dbReference type="ARBA" id="ARBA00001946"/>
    </source>
</evidence>
<dbReference type="Pfam" id="PF12627">
    <property type="entry name" value="PolyA_pol_RNAbd"/>
    <property type="match status" value="1"/>
</dbReference>
<dbReference type="KEGG" id="vgu:HYG85_09090"/>
<evidence type="ECO:0000256" key="4">
    <source>
        <dbReference type="ARBA" id="ARBA00022695"/>
    </source>
</evidence>
<dbReference type="Gene3D" id="3.30.460.10">
    <property type="entry name" value="Beta Polymerase, domain 2"/>
    <property type="match status" value="1"/>
</dbReference>
<evidence type="ECO:0000256" key="6">
    <source>
        <dbReference type="ARBA" id="ARBA00022741"/>
    </source>
</evidence>
<dbReference type="InterPro" id="IPR043519">
    <property type="entry name" value="NT_sf"/>
</dbReference>
<sequence>MNKVKIDMPNYAKKIIDKLTDNGYEAYLVGGCVRDSIIGKKPNDWDITTSALPNQVKKLFTKTIDTGLQHGTVTILMDKHPIEVTTYRIDGEYEDNRRPNSVEFTNNLVEDLKRRDFTINAMAYNHITGLVDAFSGIEDLEKGIIRCVGNPIERFNEDALRMLRAIRFSAQLGYKIDKKTRDAITECSSLIKNVSMERIQVELNKTLISNNPNMIMEIYHCNLMEYILPEFIPCIGNSQNHPYHSYDIHDHILRSVNAIKADKALRWTMLLHDIGKPRVKTTDESGIDHFYGHEGISAKMANDILKRLKFDNKTIDKVVKLIEFHDIRLENSSKSIRRLLKKLGHELFHDFVLVQRADIKAQNPDKLDGRMLKLYNAEKKYAEIKEKEQCISIRELKVDGRDLMEHGIKEGRQIGIILNKLLDIVIEEPNRNDKEELLRIVDEIKE</sequence>
<feature type="domain" description="CCA-adding enzyme C-terminal" evidence="12">
    <location>
        <begin position="295"/>
        <end position="440"/>
    </location>
</feature>
<dbReference type="GO" id="GO:0004810">
    <property type="term" value="F:CCA tRNA nucleotidyltransferase activity"/>
    <property type="evidence" value="ECO:0007669"/>
    <property type="project" value="UniProtKB-EC"/>
</dbReference>
<keyword evidence="5" id="KW-0479">Metal-binding</keyword>
<evidence type="ECO:0000256" key="9">
    <source>
        <dbReference type="RuleBase" id="RU003953"/>
    </source>
</evidence>
<evidence type="ECO:0000256" key="3">
    <source>
        <dbReference type="ARBA" id="ARBA00022694"/>
    </source>
</evidence>
<dbReference type="PANTHER" id="PTHR46173:SF1">
    <property type="entry name" value="CCA TRNA NUCLEOTIDYLTRANSFERASE 1, MITOCHONDRIAL"/>
    <property type="match status" value="1"/>
</dbReference>
<keyword evidence="14" id="KW-1185">Reference proteome</keyword>
<dbReference type="Gene3D" id="1.10.3090.10">
    <property type="entry name" value="cca-adding enzyme, domain 2"/>
    <property type="match status" value="1"/>
</dbReference>
<keyword evidence="6" id="KW-0547">Nucleotide-binding</keyword>
<dbReference type="Gene3D" id="1.10.246.80">
    <property type="match status" value="1"/>
</dbReference>
<evidence type="ECO:0000313" key="13">
    <source>
        <dbReference type="EMBL" id="QUH29066.1"/>
    </source>
</evidence>
<dbReference type="GO" id="GO:0008033">
    <property type="term" value="P:tRNA processing"/>
    <property type="evidence" value="ECO:0007669"/>
    <property type="project" value="UniProtKB-KW"/>
</dbReference>
<keyword evidence="3" id="KW-0819">tRNA processing</keyword>
<dbReference type="Pfam" id="PF13735">
    <property type="entry name" value="tRNA_NucTran2_2"/>
    <property type="match status" value="1"/>
</dbReference>
<dbReference type="CDD" id="cd05398">
    <property type="entry name" value="NT_ClassII-CCAase"/>
    <property type="match status" value="1"/>
</dbReference>
<dbReference type="NCBIfam" id="NF009814">
    <property type="entry name" value="PRK13299.1"/>
    <property type="match status" value="1"/>
</dbReference>
<keyword evidence="8 9" id="KW-0694">RNA-binding</keyword>
<evidence type="ECO:0000256" key="5">
    <source>
        <dbReference type="ARBA" id="ARBA00022723"/>
    </source>
</evidence>
<evidence type="ECO:0000259" key="10">
    <source>
        <dbReference type="Pfam" id="PF01743"/>
    </source>
</evidence>
<comment type="cofactor">
    <cofactor evidence="1">
        <name>Mg(2+)</name>
        <dbReference type="ChEBI" id="CHEBI:18420"/>
    </cofactor>
</comment>
<evidence type="ECO:0000259" key="11">
    <source>
        <dbReference type="Pfam" id="PF12627"/>
    </source>
</evidence>
<evidence type="ECO:0000256" key="2">
    <source>
        <dbReference type="ARBA" id="ARBA00022679"/>
    </source>
</evidence>
<dbReference type="GO" id="GO:0046872">
    <property type="term" value="F:metal ion binding"/>
    <property type="evidence" value="ECO:0007669"/>
    <property type="project" value="UniProtKB-KW"/>
</dbReference>
<dbReference type="AlphaFoldDB" id="A0A8J8SC50"/>